<dbReference type="EMBL" id="SPHZ02000001">
    <property type="protein sequence ID" value="KAF0931714.1"/>
    <property type="molecule type" value="Genomic_DNA"/>
</dbReference>
<sequence>MTFLDKVEALVAWKAALLLDTGDDVRHLSDKLEWLHTSSVTPIAVAAVSTTSFFPSESAIHATSPSSIAPPGAPPEPDLRAVLLG</sequence>
<keyword evidence="3" id="KW-1185">Reference proteome</keyword>
<reference evidence="2 3" key="1">
    <citation type="submission" date="2019-11" db="EMBL/GenBank/DDBJ databases">
        <title>Whole genome sequence of Oryza granulata.</title>
        <authorList>
            <person name="Li W."/>
        </authorList>
    </citation>
    <scope>NUCLEOTIDE SEQUENCE [LARGE SCALE GENOMIC DNA]</scope>
    <source>
        <strain evidence="3">cv. Menghai</strain>
        <tissue evidence="2">Leaf</tissue>
    </source>
</reference>
<evidence type="ECO:0000256" key="1">
    <source>
        <dbReference type="SAM" id="MobiDB-lite"/>
    </source>
</evidence>
<feature type="region of interest" description="Disordered" evidence="1">
    <location>
        <begin position="61"/>
        <end position="85"/>
    </location>
</feature>
<protein>
    <submittedName>
        <fullName evidence="2">Uncharacterized protein</fullName>
    </submittedName>
</protein>
<accession>A0A6G1F4B5</accession>
<evidence type="ECO:0000313" key="2">
    <source>
        <dbReference type="EMBL" id="KAF0931714.1"/>
    </source>
</evidence>
<dbReference type="Proteomes" id="UP000479710">
    <property type="component" value="Unassembled WGS sequence"/>
</dbReference>
<organism evidence="2 3">
    <name type="scientific">Oryza meyeriana var. granulata</name>
    <dbReference type="NCBI Taxonomy" id="110450"/>
    <lineage>
        <taxon>Eukaryota</taxon>
        <taxon>Viridiplantae</taxon>
        <taxon>Streptophyta</taxon>
        <taxon>Embryophyta</taxon>
        <taxon>Tracheophyta</taxon>
        <taxon>Spermatophyta</taxon>
        <taxon>Magnoliopsida</taxon>
        <taxon>Liliopsida</taxon>
        <taxon>Poales</taxon>
        <taxon>Poaceae</taxon>
        <taxon>BOP clade</taxon>
        <taxon>Oryzoideae</taxon>
        <taxon>Oryzeae</taxon>
        <taxon>Oryzinae</taxon>
        <taxon>Oryza</taxon>
        <taxon>Oryza meyeriana</taxon>
    </lineage>
</organism>
<proteinExistence type="predicted"/>
<evidence type="ECO:0000313" key="3">
    <source>
        <dbReference type="Proteomes" id="UP000479710"/>
    </source>
</evidence>
<dbReference type="AlphaFoldDB" id="A0A6G1F4B5"/>
<comment type="caution">
    <text evidence="2">The sequence shown here is derived from an EMBL/GenBank/DDBJ whole genome shotgun (WGS) entry which is preliminary data.</text>
</comment>
<gene>
    <name evidence="2" type="ORF">E2562_005706</name>
</gene>
<name>A0A6G1F4B5_9ORYZ</name>